<dbReference type="SUPFAM" id="SSF53448">
    <property type="entry name" value="Nucleotide-diphospho-sugar transferases"/>
    <property type="match status" value="1"/>
</dbReference>
<dbReference type="Gene3D" id="3.90.550.10">
    <property type="entry name" value="Spore Coat Polysaccharide Biosynthesis Protein SpsA, Chain A"/>
    <property type="match status" value="1"/>
</dbReference>
<dbReference type="InterPro" id="IPR029044">
    <property type="entry name" value="Nucleotide-diphossugar_trans"/>
</dbReference>
<evidence type="ECO:0000313" key="13">
    <source>
        <dbReference type="EMBL" id="QHT37723.1"/>
    </source>
</evidence>
<reference evidence="13" key="1">
    <citation type="journal article" date="2020" name="Nature">
        <title>Giant virus diversity and host interactions through global metagenomics.</title>
        <authorList>
            <person name="Schulz F."/>
            <person name="Roux S."/>
            <person name="Paez-Espino D."/>
            <person name="Jungbluth S."/>
            <person name="Walsh D.A."/>
            <person name="Denef V.J."/>
            <person name="McMahon K.D."/>
            <person name="Konstantinidis K.T."/>
            <person name="Eloe-Fadrosh E.A."/>
            <person name="Kyrpides N.C."/>
            <person name="Woyke T."/>
        </authorList>
    </citation>
    <scope>NUCLEOTIDE SEQUENCE</scope>
    <source>
        <strain evidence="13">GVMAG-S-ERX556049-19</strain>
    </source>
</reference>
<feature type="domain" description="Galactosyltransferase N-terminal" evidence="12">
    <location>
        <begin position="17"/>
        <end position="102"/>
    </location>
</feature>
<evidence type="ECO:0000256" key="5">
    <source>
        <dbReference type="ARBA" id="ARBA00022679"/>
    </source>
</evidence>
<evidence type="ECO:0000256" key="3">
    <source>
        <dbReference type="ARBA" id="ARBA00005735"/>
    </source>
</evidence>
<dbReference type="EMBL" id="MN738820">
    <property type="protein sequence ID" value="QHT37723.1"/>
    <property type="molecule type" value="Genomic_DNA"/>
</dbReference>
<accession>A0A6C0FAT2</accession>
<comment type="subcellular location">
    <subcellularLocation>
        <location evidence="1">Membrane</location>
        <topology evidence="1">Single-pass type II membrane protein</topology>
    </subcellularLocation>
</comment>
<dbReference type="PANTHER" id="PTHR19300">
    <property type="entry name" value="BETA-1,4-GALACTOSYLTRANSFERASE"/>
    <property type="match status" value="1"/>
</dbReference>
<keyword evidence="5" id="KW-0808">Transferase</keyword>
<evidence type="ECO:0000256" key="1">
    <source>
        <dbReference type="ARBA" id="ARBA00004606"/>
    </source>
</evidence>
<dbReference type="GO" id="GO:0008378">
    <property type="term" value="F:galactosyltransferase activity"/>
    <property type="evidence" value="ECO:0007669"/>
    <property type="project" value="TreeGrafter"/>
</dbReference>
<keyword evidence="7" id="KW-0735">Signal-anchor</keyword>
<evidence type="ECO:0000259" key="12">
    <source>
        <dbReference type="Pfam" id="PF13733"/>
    </source>
</evidence>
<evidence type="ECO:0000256" key="8">
    <source>
        <dbReference type="ARBA" id="ARBA00022989"/>
    </source>
</evidence>
<dbReference type="InterPro" id="IPR027791">
    <property type="entry name" value="Galactosyl_T_C"/>
</dbReference>
<dbReference type="UniPathway" id="UPA00378"/>
<keyword evidence="8" id="KW-1133">Transmembrane helix</keyword>
<organism evidence="13">
    <name type="scientific">viral metagenome</name>
    <dbReference type="NCBI Taxonomy" id="1070528"/>
    <lineage>
        <taxon>unclassified sequences</taxon>
        <taxon>metagenomes</taxon>
        <taxon>organismal metagenomes</taxon>
    </lineage>
</organism>
<proteinExistence type="inferred from homology"/>
<dbReference type="InterPro" id="IPR027995">
    <property type="entry name" value="Galactosyl_T_N"/>
</dbReference>
<dbReference type="InterPro" id="IPR003859">
    <property type="entry name" value="Galactosyl_T"/>
</dbReference>
<evidence type="ECO:0000256" key="10">
    <source>
        <dbReference type="ARBA" id="ARBA00023180"/>
    </source>
</evidence>
<keyword evidence="9" id="KW-0472">Membrane</keyword>
<dbReference type="AlphaFoldDB" id="A0A6C0FAT2"/>
<dbReference type="GO" id="GO:0016020">
    <property type="term" value="C:membrane"/>
    <property type="evidence" value="ECO:0007669"/>
    <property type="project" value="UniProtKB-SubCell"/>
</dbReference>
<dbReference type="PRINTS" id="PR02050">
    <property type="entry name" value="B14GALTRFASE"/>
</dbReference>
<evidence type="ECO:0000256" key="6">
    <source>
        <dbReference type="ARBA" id="ARBA00022692"/>
    </source>
</evidence>
<name>A0A6C0FAT2_9ZZZZ</name>
<comment type="similarity">
    <text evidence="3">Belongs to the glycosyltransferase 7 family.</text>
</comment>
<protein>
    <recommendedName>
        <fullName evidence="14">Galactosyltransferase C-terminal domain-containing protein</fullName>
    </recommendedName>
</protein>
<dbReference type="PANTHER" id="PTHR19300:SF57">
    <property type="entry name" value="BETA-1,4-N-ACETYLGALACTOSAMINYLTRANSFERASE"/>
    <property type="match status" value="1"/>
</dbReference>
<dbReference type="Pfam" id="PF13733">
    <property type="entry name" value="Glyco_transf_7N"/>
    <property type="match status" value="1"/>
</dbReference>
<evidence type="ECO:0000259" key="11">
    <source>
        <dbReference type="Pfam" id="PF02709"/>
    </source>
</evidence>
<keyword evidence="10" id="KW-0325">Glycoprotein</keyword>
<evidence type="ECO:0000256" key="4">
    <source>
        <dbReference type="ARBA" id="ARBA00022676"/>
    </source>
</evidence>
<comment type="pathway">
    <text evidence="2">Protein modification; protein glycosylation.</text>
</comment>
<keyword evidence="4" id="KW-0328">Glycosyltransferase</keyword>
<keyword evidence="6" id="KW-0812">Transmembrane</keyword>
<feature type="domain" description="Galactosyltransferase C-terminal" evidence="11">
    <location>
        <begin position="114"/>
        <end position="170"/>
    </location>
</feature>
<dbReference type="Pfam" id="PF02709">
    <property type="entry name" value="Glyco_transf_7C"/>
    <property type="match status" value="1"/>
</dbReference>
<evidence type="ECO:0000256" key="9">
    <source>
        <dbReference type="ARBA" id="ARBA00023136"/>
    </source>
</evidence>
<evidence type="ECO:0000256" key="2">
    <source>
        <dbReference type="ARBA" id="ARBA00004922"/>
    </source>
</evidence>
<dbReference type="GO" id="GO:0005794">
    <property type="term" value="C:Golgi apparatus"/>
    <property type="evidence" value="ECO:0007669"/>
    <property type="project" value="TreeGrafter"/>
</dbReference>
<sequence>MENENITYTFEKDISIPKMIFIIPYRDRKNHLDYFQRHMKTILEDFPNEDYAIYYLHQCDRRNFNRGAMKNIGFLYVKETYPNDYKNITLIFNDVDIMPKKKNIINYETSNKNIKHFYGYNYTLGGIVSIKGNDFELLNGFPNYWSWGYEDNALQQRAKTKNINIDRNQFYRIYDDNIIHLNETTIRTVNKGEYKKYVDKVNDGINSITNLKYEYDIETNFINVFEFNTPHLPNTSLNKEYDLKNGNTPFKIRVNPRMKMAIN</sequence>
<evidence type="ECO:0008006" key="14">
    <source>
        <dbReference type="Google" id="ProtNLM"/>
    </source>
</evidence>
<evidence type="ECO:0000256" key="7">
    <source>
        <dbReference type="ARBA" id="ARBA00022968"/>
    </source>
</evidence>
<dbReference type="GO" id="GO:0005975">
    <property type="term" value="P:carbohydrate metabolic process"/>
    <property type="evidence" value="ECO:0007669"/>
    <property type="project" value="InterPro"/>
</dbReference>